<comment type="caution">
    <text evidence="2">The sequence shown here is derived from an EMBL/GenBank/DDBJ whole genome shotgun (WGS) entry which is preliminary data.</text>
</comment>
<sequence>MRRAVCQFCLLLVLTFADGHALVADTYSDRRVTVGLSLFRALLVADQDAGARVDAAGTLPVLVLYAEDKLQADGYAETLQQELPTIREHPTRVDSIAFEAYLARDEQAPLAIFIAERLTGSELESLVQSAIAGGVILFSPFEGDVEKGVLAGLSVQASVRPYINLKVLNETGVSIKPFYLRVARTYE</sequence>
<dbReference type="EMBL" id="JAWIIJ010000006">
    <property type="protein sequence ID" value="MDV2079015.1"/>
    <property type="molecule type" value="Genomic_DNA"/>
</dbReference>
<keyword evidence="1" id="KW-0732">Signal</keyword>
<evidence type="ECO:0000256" key="1">
    <source>
        <dbReference type="SAM" id="SignalP"/>
    </source>
</evidence>
<reference evidence="2 3" key="1">
    <citation type="submission" date="2023-10" db="EMBL/GenBank/DDBJ databases">
        <title>Characteristics and mechanism of a salt-tolerant marine origin heterotrophic nitrifying- aerobic denitrifying bacteria Marinobacter xestospongiae HN1.</title>
        <authorList>
            <person name="Qi R."/>
        </authorList>
    </citation>
    <scope>NUCLEOTIDE SEQUENCE [LARGE SCALE GENOMIC DNA]</scope>
    <source>
        <strain evidence="2 3">HN1</strain>
    </source>
</reference>
<protein>
    <recommendedName>
        <fullName evidence="4">YfiR family protein</fullName>
    </recommendedName>
</protein>
<evidence type="ECO:0000313" key="3">
    <source>
        <dbReference type="Proteomes" id="UP001269819"/>
    </source>
</evidence>
<gene>
    <name evidence="2" type="ORF">RYS15_09970</name>
</gene>
<feature type="chain" id="PRO_5046079337" description="YfiR family protein" evidence="1">
    <location>
        <begin position="22"/>
        <end position="187"/>
    </location>
</feature>
<evidence type="ECO:0000313" key="2">
    <source>
        <dbReference type="EMBL" id="MDV2079015.1"/>
    </source>
</evidence>
<organism evidence="2 3">
    <name type="scientific">Marinobacter xestospongiae</name>
    <dbReference type="NCBI Taxonomy" id="994319"/>
    <lineage>
        <taxon>Bacteria</taxon>
        <taxon>Pseudomonadati</taxon>
        <taxon>Pseudomonadota</taxon>
        <taxon>Gammaproteobacteria</taxon>
        <taxon>Pseudomonadales</taxon>
        <taxon>Marinobacteraceae</taxon>
        <taxon>Marinobacter</taxon>
    </lineage>
</organism>
<keyword evidence="3" id="KW-1185">Reference proteome</keyword>
<evidence type="ECO:0008006" key="4">
    <source>
        <dbReference type="Google" id="ProtNLM"/>
    </source>
</evidence>
<accession>A0ABU3VXK7</accession>
<feature type="signal peptide" evidence="1">
    <location>
        <begin position="1"/>
        <end position="21"/>
    </location>
</feature>
<dbReference type="Proteomes" id="UP001269819">
    <property type="component" value="Unassembled WGS sequence"/>
</dbReference>
<dbReference type="RefSeq" id="WP_316973666.1">
    <property type="nucleotide sequence ID" value="NZ_JAWIIJ010000006.1"/>
</dbReference>
<proteinExistence type="predicted"/>
<name>A0ABU3VXK7_9GAMM</name>